<comment type="caution">
    <text evidence="3">The sequence shown here is derived from an EMBL/GenBank/DDBJ whole genome shotgun (WGS) entry which is preliminary data.</text>
</comment>
<gene>
    <name evidence="3" type="ORF">FIE12Z_1505</name>
</gene>
<organism evidence="3 4">
    <name type="scientific">Fusarium flagelliforme</name>
    <dbReference type="NCBI Taxonomy" id="2675880"/>
    <lineage>
        <taxon>Eukaryota</taxon>
        <taxon>Fungi</taxon>
        <taxon>Dikarya</taxon>
        <taxon>Ascomycota</taxon>
        <taxon>Pezizomycotina</taxon>
        <taxon>Sordariomycetes</taxon>
        <taxon>Hypocreomycetidae</taxon>
        <taxon>Hypocreales</taxon>
        <taxon>Nectriaceae</taxon>
        <taxon>Fusarium</taxon>
        <taxon>Fusarium incarnatum-equiseti species complex</taxon>
    </lineage>
</organism>
<evidence type="ECO:0000313" key="3">
    <source>
        <dbReference type="EMBL" id="RFN54378.1"/>
    </source>
</evidence>
<keyword evidence="2" id="KW-1133">Transmembrane helix</keyword>
<keyword evidence="2" id="KW-0812">Transmembrane</keyword>
<evidence type="ECO:0000256" key="1">
    <source>
        <dbReference type="SAM" id="MobiDB-lite"/>
    </source>
</evidence>
<feature type="compositionally biased region" description="Polar residues" evidence="1">
    <location>
        <begin position="367"/>
        <end position="377"/>
    </location>
</feature>
<dbReference type="Proteomes" id="UP000265631">
    <property type="component" value="Unassembled WGS sequence"/>
</dbReference>
<reference evidence="3 4" key="1">
    <citation type="journal article" date="2018" name="PLoS Pathog.">
        <title>Evolution of structural diversity of trichothecenes, a family of toxins produced by plant pathogenic and entomopathogenic fungi.</title>
        <authorList>
            <person name="Proctor R.H."/>
            <person name="McCormick S.P."/>
            <person name="Kim H.S."/>
            <person name="Cardoza R.E."/>
            <person name="Stanley A.M."/>
            <person name="Lindo L."/>
            <person name="Kelly A."/>
            <person name="Brown D.W."/>
            <person name="Lee T."/>
            <person name="Vaughan M.M."/>
            <person name="Alexander N.J."/>
            <person name="Busman M."/>
            <person name="Gutierrez S."/>
        </authorList>
    </citation>
    <scope>NUCLEOTIDE SEQUENCE [LARGE SCALE GENOMIC DNA]</scope>
    <source>
        <strain evidence="3 4">NRRL 13405</strain>
    </source>
</reference>
<feature type="region of interest" description="Disordered" evidence="1">
    <location>
        <begin position="350"/>
        <end position="378"/>
    </location>
</feature>
<evidence type="ECO:0000256" key="2">
    <source>
        <dbReference type="SAM" id="Phobius"/>
    </source>
</evidence>
<feature type="transmembrane region" description="Helical" evidence="2">
    <location>
        <begin position="177"/>
        <end position="198"/>
    </location>
</feature>
<keyword evidence="2" id="KW-0472">Membrane</keyword>
<sequence>MSTSTQDLAKQWANPGDILSILLLIGSDIVQKAITQLVGHKIRIPGTKTHLHIAPVAFSFGWATYGFTNLVAAVGSMRLMPTTDCPSILVNSSNGFARDNRSWVLGRILRDHEIHHMVDPRPISEGGRAESIRIDVFHLNPVKSPTCDMIWWLGWVTLVTQLTIVTIPGFLYENWTILFIALAGICLVFVTVALPQWAEEKWATPSLLTREKVTCLTRGNGYLHIMVFIGCPGSWDLERLATRMSIPRAGTRWISLLLAILWICLLVSISGLKEHTWFLIGIGGLGMLHNVLAAGISRDPAASNFHLTKFERAPTIIGIHHDSGNDDADADVDPDQVKRELADLEAWISTPAKSQGDTSDESCSVKPASSPSWITSMSEKDGTPAWLRAIQPTFTEPPDTEASQFASNKGWNPFISCASNTGKVIYANGVHGALMELEKWVPNAGLSMVQTFFPAGLQYHDEAIRDNTHKKFWKRAYSTRKLRAKAEEKRRAEERPGGLLEV</sequence>
<protein>
    <submittedName>
        <fullName evidence="3">Uncharacterized protein</fullName>
    </submittedName>
</protein>
<proteinExistence type="predicted"/>
<dbReference type="STRING" id="2594813.A0A395N2M4"/>
<dbReference type="EMBL" id="PXXK01000028">
    <property type="protein sequence ID" value="RFN54378.1"/>
    <property type="molecule type" value="Genomic_DNA"/>
</dbReference>
<dbReference type="AlphaFoldDB" id="A0A395N2M4"/>
<keyword evidence="4" id="KW-1185">Reference proteome</keyword>
<feature type="transmembrane region" description="Helical" evidence="2">
    <location>
        <begin position="277"/>
        <end position="296"/>
    </location>
</feature>
<feature type="transmembrane region" description="Helical" evidence="2">
    <location>
        <begin position="150"/>
        <end position="171"/>
    </location>
</feature>
<name>A0A395N2M4_9HYPO</name>
<accession>A0A395N2M4</accession>
<feature type="transmembrane region" description="Helical" evidence="2">
    <location>
        <begin position="253"/>
        <end position="271"/>
    </location>
</feature>
<evidence type="ECO:0000313" key="4">
    <source>
        <dbReference type="Proteomes" id="UP000265631"/>
    </source>
</evidence>